<gene>
    <name evidence="1" type="ORF">F8568_044720</name>
</gene>
<dbReference type="AlphaFoldDB" id="A0A6I4MY41"/>
<evidence type="ECO:0000313" key="2">
    <source>
        <dbReference type="Proteomes" id="UP000462055"/>
    </source>
</evidence>
<dbReference type="InterPro" id="IPR015943">
    <property type="entry name" value="WD40/YVTN_repeat-like_dom_sf"/>
</dbReference>
<proteinExistence type="predicted"/>
<dbReference type="EMBL" id="WBMS02000070">
    <property type="protein sequence ID" value="MWA07316.1"/>
    <property type="molecule type" value="Genomic_DNA"/>
</dbReference>
<accession>A0A6I4MY41</accession>
<dbReference type="RefSeq" id="WP_151600217.1">
    <property type="nucleotide sequence ID" value="NZ_WBMS02000070.1"/>
</dbReference>
<reference evidence="1" key="1">
    <citation type="submission" date="2019-12" db="EMBL/GenBank/DDBJ databases">
        <title>Actinomadura physcomitrii sp. nov., a novel actinomycete isolated from moss [Physcomitrium sphaericum (Ludw) Fuernr].</title>
        <authorList>
            <person name="Zhuang X."/>
        </authorList>
    </citation>
    <scope>NUCLEOTIDE SEQUENCE [LARGE SCALE GENOMIC DNA]</scope>
    <source>
        <strain evidence="1">LD22</strain>
    </source>
</reference>
<name>A0A6I4MY41_9ACTN</name>
<sequence>MAGEKKRERWTLRLAEGNGLRARWAMRRLFRAGAKGDQSAREVIALVAHRPEHRQYGEAKQALAAWWAETRDPWLRQTVIDTGAIAPEGLPRLLSAALNRQLTSCFTSADTVYAVQLISDSDPHVRASTVHLLGTVDGLLHKELWRVGFEHPELREALLANPELPAEAEYKALWFEYLNTLDPDLHSALRRWPLTDDIKQAIGARWAATRRPELRTLVQETEAVASENPARLLTLALLDRLAENWRTEEATFADALLNDSDQEVKAHATAYCRKADGEMLAALWGVERGSGSPLRALLLQNPAPPPHRKLNSLWATWIKRPSDELWEVLAGWGRPAASGKYEPLSVVAIGTDPILFQQEGYRRALIEALAMREHPISEIAVGKFHALRDQTLVDMVCEAAQSNADLVPFCKEHRLAPKDPVKRVVFFLLTGQPEQHHGMDPDGSLLSLAYASVSQEDRIRVRQAMLAAGELDLVRVIVGDDRRAQIQNMTSGEIRYLAEQLAHRKEWANLWTLVQDLPIGVGIRLMRLFEGWAPRDEDGRRVYELFREADPAEIEAAYKRLDKNWPLALHQATIHFHGRVNDVSFASDAPLLAVAGGKQVAGVIDLSAARLVERYGGFRSSVGRVLHVGRGAVIAAERTSGLRRRCRIVRCAEGDVRTLYETKGGSVTSLALTSDDGAFAAGTRSGRLVTAAPLGGPVTSQPVTAFGLREGDWPRSIAAHRRAGQIAVLGRWLCLTDPSWLWSVLARVDRVIARADFIAAGTLVCAEQSGTIRIVRFNGRQLGQATEMRVDGLGGLATSPESDRLVVADLSGDLHFFKSETFEPDGTYRTDDGERATGITISPSGDFLAMGHDGGRTDLFDLRVSEVPDISLKPMVNLVPRHLGIVDSARKSHEVHPEVRKLLELLHTCLEYRFRFDIEIGDAVALSAGEYDISL</sequence>
<dbReference type="SUPFAM" id="SSF69322">
    <property type="entry name" value="Tricorn protease domain 2"/>
    <property type="match status" value="1"/>
</dbReference>
<protein>
    <submittedName>
        <fullName evidence="1">Uncharacterized protein</fullName>
    </submittedName>
</protein>
<evidence type="ECO:0000313" key="1">
    <source>
        <dbReference type="EMBL" id="MWA07316.1"/>
    </source>
</evidence>
<keyword evidence="2" id="KW-1185">Reference proteome</keyword>
<organism evidence="1 2">
    <name type="scientific">Actinomadura physcomitrii</name>
    <dbReference type="NCBI Taxonomy" id="2650748"/>
    <lineage>
        <taxon>Bacteria</taxon>
        <taxon>Bacillati</taxon>
        <taxon>Actinomycetota</taxon>
        <taxon>Actinomycetes</taxon>
        <taxon>Streptosporangiales</taxon>
        <taxon>Thermomonosporaceae</taxon>
        <taxon>Actinomadura</taxon>
    </lineage>
</organism>
<comment type="caution">
    <text evidence="1">The sequence shown here is derived from an EMBL/GenBank/DDBJ whole genome shotgun (WGS) entry which is preliminary data.</text>
</comment>
<dbReference type="Proteomes" id="UP000462055">
    <property type="component" value="Unassembled WGS sequence"/>
</dbReference>
<dbReference type="Gene3D" id="2.130.10.10">
    <property type="entry name" value="YVTN repeat-like/Quinoprotein amine dehydrogenase"/>
    <property type="match status" value="2"/>
</dbReference>